<feature type="transmembrane region" description="Helical" evidence="6">
    <location>
        <begin position="78"/>
        <end position="99"/>
    </location>
</feature>
<organism evidence="7 8">
    <name type="scientific">Oryzihumus leptocrescens</name>
    <dbReference type="NCBI Taxonomy" id="297536"/>
    <lineage>
        <taxon>Bacteria</taxon>
        <taxon>Bacillati</taxon>
        <taxon>Actinomycetota</taxon>
        <taxon>Actinomycetes</taxon>
        <taxon>Micrococcales</taxon>
        <taxon>Intrasporangiaceae</taxon>
        <taxon>Oryzihumus</taxon>
    </lineage>
</organism>
<proteinExistence type="inferred from homology"/>
<keyword evidence="3 6" id="KW-0812">Transmembrane</keyword>
<evidence type="ECO:0000313" key="7">
    <source>
        <dbReference type="EMBL" id="TQL61006.1"/>
    </source>
</evidence>
<dbReference type="AlphaFoldDB" id="A0A542ZKY6"/>
<dbReference type="RefSeq" id="WP_141788841.1">
    <property type="nucleotide sequence ID" value="NZ_BAAAKX010000007.1"/>
</dbReference>
<evidence type="ECO:0000256" key="5">
    <source>
        <dbReference type="ARBA" id="ARBA00023136"/>
    </source>
</evidence>
<dbReference type="InterPro" id="IPR012506">
    <property type="entry name" value="TMEM86B-like"/>
</dbReference>
<dbReference type="OrthoDB" id="4350515at2"/>
<keyword evidence="4 6" id="KW-1133">Transmembrane helix</keyword>
<gene>
    <name evidence="7" type="ORF">FB474_2409</name>
</gene>
<feature type="transmembrane region" description="Helical" evidence="6">
    <location>
        <begin position="160"/>
        <end position="177"/>
    </location>
</feature>
<evidence type="ECO:0000256" key="2">
    <source>
        <dbReference type="ARBA" id="ARBA00007375"/>
    </source>
</evidence>
<evidence type="ECO:0000256" key="3">
    <source>
        <dbReference type="ARBA" id="ARBA00022692"/>
    </source>
</evidence>
<evidence type="ECO:0000256" key="1">
    <source>
        <dbReference type="ARBA" id="ARBA00004141"/>
    </source>
</evidence>
<reference evidence="7 8" key="1">
    <citation type="submission" date="2019-06" db="EMBL/GenBank/DDBJ databases">
        <title>Sequencing the genomes of 1000 actinobacteria strains.</title>
        <authorList>
            <person name="Klenk H.-P."/>
        </authorList>
    </citation>
    <scope>NUCLEOTIDE SEQUENCE [LARGE SCALE GENOMIC DNA]</scope>
    <source>
        <strain evidence="7 8">DSM 18082</strain>
    </source>
</reference>
<feature type="transmembrane region" description="Helical" evidence="6">
    <location>
        <begin position="105"/>
        <end position="128"/>
    </location>
</feature>
<feature type="transmembrane region" description="Helical" evidence="6">
    <location>
        <begin position="37"/>
        <end position="66"/>
    </location>
</feature>
<dbReference type="PANTHER" id="PTHR31885">
    <property type="entry name" value="GH04784P"/>
    <property type="match status" value="1"/>
</dbReference>
<comment type="caution">
    <text evidence="7">The sequence shown here is derived from an EMBL/GenBank/DDBJ whole genome shotgun (WGS) entry which is preliminary data.</text>
</comment>
<keyword evidence="5 6" id="KW-0472">Membrane</keyword>
<dbReference type="EMBL" id="VFOQ01000001">
    <property type="protein sequence ID" value="TQL61006.1"/>
    <property type="molecule type" value="Genomic_DNA"/>
</dbReference>
<comment type="similarity">
    <text evidence="2">Belongs to the TMEM86 family.</text>
</comment>
<feature type="transmembrane region" description="Helical" evidence="6">
    <location>
        <begin position="189"/>
        <end position="207"/>
    </location>
</feature>
<evidence type="ECO:0000256" key="6">
    <source>
        <dbReference type="SAM" id="Phobius"/>
    </source>
</evidence>
<dbReference type="PANTHER" id="PTHR31885:SF6">
    <property type="entry name" value="GH04784P"/>
    <property type="match status" value="1"/>
</dbReference>
<feature type="transmembrane region" description="Helical" evidence="6">
    <location>
        <begin position="135"/>
        <end position="154"/>
    </location>
</feature>
<name>A0A542ZKY6_9MICO</name>
<evidence type="ECO:0000313" key="8">
    <source>
        <dbReference type="Proteomes" id="UP000319514"/>
    </source>
</evidence>
<accession>A0A542ZKY6</accession>
<dbReference type="GO" id="GO:0016787">
    <property type="term" value="F:hydrolase activity"/>
    <property type="evidence" value="ECO:0007669"/>
    <property type="project" value="TreeGrafter"/>
</dbReference>
<sequence length="208" mass="21430">MVPALAVALAATALLDWHAVCRDHRRVERVAKPLVMVLLGALALALGAGGTGTGWLLAAIALGCVGDVFLLGDGEPRFLAGLTAFLLGHLAYVVAFVSLGFDPRWALAGAAVVLLDLASAGRGILVSAARQDRTLGGAVAAYMLVIAAMTVTAWGTGRPLVALGAVVFVASDTVLALDRFVRPRPGSRVLVMVTYHVGQVLMVLGALR</sequence>
<protein>
    <submittedName>
        <fullName evidence="7">Putative membrane protein YhhN</fullName>
    </submittedName>
</protein>
<comment type="subcellular location">
    <subcellularLocation>
        <location evidence="1">Membrane</location>
        <topology evidence="1">Multi-pass membrane protein</topology>
    </subcellularLocation>
</comment>
<dbReference type="Proteomes" id="UP000319514">
    <property type="component" value="Unassembled WGS sequence"/>
</dbReference>
<dbReference type="Pfam" id="PF07947">
    <property type="entry name" value="YhhN"/>
    <property type="match status" value="1"/>
</dbReference>
<keyword evidence="8" id="KW-1185">Reference proteome</keyword>
<dbReference type="GO" id="GO:0016020">
    <property type="term" value="C:membrane"/>
    <property type="evidence" value="ECO:0007669"/>
    <property type="project" value="UniProtKB-SubCell"/>
</dbReference>
<evidence type="ECO:0000256" key="4">
    <source>
        <dbReference type="ARBA" id="ARBA00022989"/>
    </source>
</evidence>